<keyword evidence="3" id="KW-1185">Reference proteome</keyword>
<dbReference type="EMBL" id="JALLPJ020001060">
    <property type="protein sequence ID" value="KAL3777167.1"/>
    <property type="molecule type" value="Genomic_DNA"/>
</dbReference>
<dbReference type="InterPro" id="IPR024079">
    <property type="entry name" value="MetalloPept_cat_dom_sf"/>
</dbReference>
<protein>
    <recommendedName>
        <fullName evidence="4">Peptidase M11 gametolysin domain-containing protein</fullName>
    </recommendedName>
</protein>
<accession>A0ABD3NMS4</accession>
<dbReference type="Gene3D" id="3.40.390.10">
    <property type="entry name" value="Collagenase (Catalytic Domain)"/>
    <property type="match status" value="1"/>
</dbReference>
<evidence type="ECO:0008006" key="4">
    <source>
        <dbReference type="Google" id="ProtNLM"/>
    </source>
</evidence>
<evidence type="ECO:0000313" key="2">
    <source>
        <dbReference type="EMBL" id="KAL3777167.1"/>
    </source>
</evidence>
<gene>
    <name evidence="2" type="ORF">ACHAWO_003224</name>
</gene>
<reference evidence="2 3" key="1">
    <citation type="submission" date="2024-10" db="EMBL/GenBank/DDBJ databases">
        <title>Updated reference genomes for cyclostephanoid diatoms.</title>
        <authorList>
            <person name="Roberts W.R."/>
            <person name="Alverson A.J."/>
        </authorList>
    </citation>
    <scope>NUCLEOTIDE SEQUENCE [LARGE SCALE GENOMIC DNA]</scope>
    <source>
        <strain evidence="2 3">AJA010-31</strain>
    </source>
</reference>
<dbReference type="SUPFAM" id="SSF55486">
    <property type="entry name" value="Metalloproteases ('zincins'), catalytic domain"/>
    <property type="match status" value="1"/>
</dbReference>
<keyword evidence="1" id="KW-1133">Transmembrane helix</keyword>
<evidence type="ECO:0000256" key="1">
    <source>
        <dbReference type="SAM" id="Phobius"/>
    </source>
</evidence>
<feature type="transmembrane region" description="Helical" evidence="1">
    <location>
        <begin position="53"/>
        <end position="71"/>
    </location>
</feature>
<comment type="caution">
    <text evidence="2">The sequence shown here is derived from an EMBL/GenBank/DDBJ whole genome shotgun (WGS) entry which is preliminary data.</text>
</comment>
<proteinExistence type="predicted"/>
<keyword evidence="1" id="KW-0812">Transmembrane</keyword>
<dbReference type="AlphaFoldDB" id="A0ABD3NMS4"/>
<organism evidence="2 3">
    <name type="scientific">Cyclotella atomus</name>
    <dbReference type="NCBI Taxonomy" id="382360"/>
    <lineage>
        <taxon>Eukaryota</taxon>
        <taxon>Sar</taxon>
        <taxon>Stramenopiles</taxon>
        <taxon>Ochrophyta</taxon>
        <taxon>Bacillariophyta</taxon>
        <taxon>Coscinodiscophyceae</taxon>
        <taxon>Thalassiosirophycidae</taxon>
        <taxon>Stephanodiscales</taxon>
        <taxon>Stephanodiscaceae</taxon>
        <taxon>Cyclotella</taxon>
    </lineage>
</organism>
<sequence>MMPSCSKVMDVHELSQNPCPTSIETGPNSLTKAIDSNCSEEEAPRSTFQRRKILIVALALCTIIAIAASVAPNREKTTTFELFDPTSWLPSLLDHLDLNPHGGDSPYDFALWNTGRGCNGLEISILDNLEDKWKPFLQTAVSDWDDGQPDALTINVREMSSYDSECSPVRNVLKVCNGDYGNTDWVGVNIAIVVQGFISSSVAKMNDYHLDSMTDGSKQWTMCHELGHGFGLGHWDERFYNRDLGNCMDYTSRTRKESNQKPDTSNFEFLQLMYGNVDGTSQYSPTSVANDTDSLHCSSDDMSVRRALISDFPSEEDFERYLKSIPSDHTMTNVSSTFQHPQSQLGWRYLRRSTSSLNRVVHEIEIEDDVNVIITYHLV</sequence>
<name>A0ABD3NMS4_9STRA</name>
<evidence type="ECO:0000313" key="3">
    <source>
        <dbReference type="Proteomes" id="UP001530400"/>
    </source>
</evidence>
<dbReference type="Proteomes" id="UP001530400">
    <property type="component" value="Unassembled WGS sequence"/>
</dbReference>
<keyword evidence="1" id="KW-0472">Membrane</keyword>